<dbReference type="InterPro" id="IPR042099">
    <property type="entry name" value="ANL_N_sf"/>
</dbReference>
<dbReference type="Gene3D" id="3.40.50.12780">
    <property type="entry name" value="N-terminal domain of ligase-like"/>
    <property type="match status" value="1"/>
</dbReference>
<comment type="caution">
    <text evidence="1">The sequence shown here is derived from an EMBL/GenBank/DDBJ whole genome shotgun (WGS) entry which is preliminary data.</text>
</comment>
<reference evidence="1" key="1">
    <citation type="submission" date="2022-11" db="EMBL/GenBank/DDBJ databases">
        <title>Alteromonas sp. nov., isolated from sea water of the Qingdao.</title>
        <authorList>
            <person name="Wang Q."/>
        </authorList>
    </citation>
    <scope>NUCLEOTIDE SEQUENCE</scope>
    <source>
        <strain evidence="1">ASW11-7</strain>
    </source>
</reference>
<organism evidence="1 2">
    <name type="scientific">Alteromonas aquimaris</name>
    <dbReference type="NCBI Taxonomy" id="2998417"/>
    <lineage>
        <taxon>Bacteria</taxon>
        <taxon>Pseudomonadati</taxon>
        <taxon>Pseudomonadota</taxon>
        <taxon>Gammaproteobacteria</taxon>
        <taxon>Alteromonadales</taxon>
        <taxon>Alteromonadaceae</taxon>
        <taxon>Alteromonas/Salinimonas group</taxon>
        <taxon>Alteromonas</taxon>
    </lineage>
</organism>
<proteinExistence type="predicted"/>
<dbReference type="Proteomes" id="UP001142810">
    <property type="component" value="Unassembled WGS sequence"/>
</dbReference>
<dbReference type="PANTHER" id="PTHR36932:SF1">
    <property type="entry name" value="CAPSULAR POLYSACCHARIDE BIOSYNTHESIS PROTEIN"/>
    <property type="match status" value="1"/>
</dbReference>
<dbReference type="SUPFAM" id="SSF56801">
    <property type="entry name" value="Acetyl-CoA synthetase-like"/>
    <property type="match status" value="1"/>
</dbReference>
<dbReference type="EMBL" id="JAPFRD010000002">
    <property type="protein sequence ID" value="MCW8107263.1"/>
    <property type="molecule type" value="Genomic_DNA"/>
</dbReference>
<name>A0ABT3P3E0_9ALTE</name>
<evidence type="ECO:0000313" key="1">
    <source>
        <dbReference type="EMBL" id="MCW8107263.1"/>
    </source>
</evidence>
<accession>A0ABT3P3E0</accession>
<dbReference type="PANTHER" id="PTHR36932">
    <property type="entry name" value="CAPSULAR POLYSACCHARIDE BIOSYNTHESIS PROTEIN"/>
    <property type="match status" value="1"/>
</dbReference>
<sequence>MKLLSKIIYLLGAKVRNPSLFTIYENLKRTEFASRKELDTIQLEKLRSLLISAYQTSPFYTALFDEYGFDPNISAIEDLLVLPTINKSDLISYNKEIHSRATFSKKMLAETSGTSGEALAFYRNEEWDSTNRASVMRCYDWYGVKPWDKNGYFWGYNIDPKEAKKIKLLDKLQNRIRIFKYDDASITNFAKKLNQAKFLSGYSSMIYQIAKKVNQLNLSVNGIKMVKGTSEMILDAYQLEIEKAFGQKMISEYGAAEAGLIAFECPKGKMHINMENVLVELDESNEIIVTNLVSHSFPIIRYRLGDVISLSDEPCPCGRHHSVLKEIVGRKGSSVIGKNKEYPALTFYYVFKNIALKDDILINYKAEQREKGKILLKIEGMPNNAWETLIAREMKKYFDNDVTYTVTYIEKFESQVKKQQYFETFIK</sequence>
<evidence type="ECO:0008006" key="3">
    <source>
        <dbReference type="Google" id="ProtNLM"/>
    </source>
</evidence>
<evidence type="ECO:0000313" key="2">
    <source>
        <dbReference type="Proteomes" id="UP001142810"/>
    </source>
</evidence>
<gene>
    <name evidence="1" type="ORF">OPS25_01930</name>
</gene>
<dbReference type="RefSeq" id="WP_265615961.1">
    <property type="nucleotide sequence ID" value="NZ_JAPFRD010000002.1"/>
</dbReference>
<protein>
    <recommendedName>
        <fullName evidence="3">Phenylacetate--CoA ligase family protein</fullName>
    </recommendedName>
</protein>
<keyword evidence="2" id="KW-1185">Reference proteome</keyword>
<dbReference type="InterPro" id="IPR053158">
    <property type="entry name" value="CapK_Type1_Caps_Biosynth"/>
</dbReference>